<protein>
    <submittedName>
        <fullName evidence="4">DUF1707 and DUF4190 domain-containing protein</fullName>
    </submittedName>
</protein>
<dbReference type="Proteomes" id="UP000638560">
    <property type="component" value="Unassembled WGS sequence"/>
</dbReference>
<evidence type="ECO:0000313" key="5">
    <source>
        <dbReference type="Proteomes" id="UP000638560"/>
    </source>
</evidence>
<organism evidence="4 5">
    <name type="scientific">Plantactinospora alkalitolerans</name>
    <dbReference type="NCBI Taxonomy" id="2789879"/>
    <lineage>
        <taxon>Bacteria</taxon>
        <taxon>Bacillati</taxon>
        <taxon>Actinomycetota</taxon>
        <taxon>Actinomycetes</taxon>
        <taxon>Micromonosporales</taxon>
        <taxon>Micromonosporaceae</taxon>
        <taxon>Plantactinospora</taxon>
    </lineage>
</organism>
<reference evidence="4 5" key="1">
    <citation type="submission" date="2020-11" db="EMBL/GenBank/DDBJ databases">
        <title>A novel isolate from a Black sea contaminated sediment with potential to produce alkanes: Plantactinospora alkalitolerans sp. nov.</title>
        <authorList>
            <person name="Carro L."/>
            <person name="Veyisoglu A."/>
            <person name="Guven K."/>
            <person name="Schumann P."/>
            <person name="Klenk H.-P."/>
            <person name="Sahin N."/>
        </authorList>
    </citation>
    <scope>NUCLEOTIDE SEQUENCE [LARGE SCALE GENOMIC DNA]</scope>
    <source>
        <strain evidence="4 5">S1510</strain>
    </source>
</reference>
<dbReference type="RefSeq" id="WP_196203424.1">
    <property type="nucleotide sequence ID" value="NZ_JADPUN010000211.1"/>
</dbReference>
<keyword evidence="5" id="KW-1185">Reference proteome</keyword>
<evidence type="ECO:0000256" key="1">
    <source>
        <dbReference type="SAM" id="MobiDB-lite"/>
    </source>
</evidence>
<feature type="region of interest" description="Disordered" evidence="1">
    <location>
        <begin position="58"/>
        <end position="78"/>
    </location>
</feature>
<dbReference type="EMBL" id="JADPUN010000211">
    <property type="protein sequence ID" value="MBF9131886.1"/>
    <property type="molecule type" value="Genomic_DNA"/>
</dbReference>
<dbReference type="InterPro" id="IPR012551">
    <property type="entry name" value="DUF1707_SHOCT-like"/>
</dbReference>
<dbReference type="Pfam" id="PF08044">
    <property type="entry name" value="DUF1707"/>
    <property type="match status" value="1"/>
</dbReference>
<keyword evidence="2" id="KW-0472">Membrane</keyword>
<evidence type="ECO:0000256" key="2">
    <source>
        <dbReference type="SAM" id="Phobius"/>
    </source>
</evidence>
<keyword evidence="2" id="KW-1133">Transmembrane helix</keyword>
<feature type="domain" description="DUF1707" evidence="3">
    <location>
        <begin position="4"/>
        <end position="55"/>
    </location>
</feature>
<keyword evidence="2" id="KW-0812">Transmembrane</keyword>
<proteinExistence type="predicted"/>
<evidence type="ECO:0000313" key="4">
    <source>
        <dbReference type="EMBL" id="MBF9131886.1"/>
    </source>
</evidence>
<gene>
    <name evidence="4" type="ORF">I0C86_23390</name>
</gene>
<feature type="transmembrane region" description="Helical" evidence="2">
    <location>
        <begin position="127"/>
        <end position="151"/>
    </location>
</feature>
<feature type="transmembrane region" description="Helical" evidence="2">
    <location>
        <begin position="87"/>
        <end position="115"/>
    </location>
</feature>
<name>A0ABS0H096_9ACTN</name>
<accession>A0ABS0H096</accession>
<sequence>MNERVGTAQRTQVVGLLSEALGQGYLDLTEYDQRMSAATSAKTVAELSGQVADLPPQFQWDPRRVPPPAAPRSASPSNTSTASVASLVLGITSIPLAICLGVGGLFGLAAVVLGRSGMRGTGDHGKALTGLILGCLGILSSIFVVLVYFFAPDTPPAQ</sequence>
<comment type="caution">
    <text evidence="4">The sequence shown here is derived from an EMBL/GenBank/DDBJ whole genome shotgun (WGS) entry which is preliminary data.</text>
</comment>
<evidence type="ECO:0000259" key="3">
    <source>
        <dbReference type="Pfam" id="PF08044"/>
    </source>
</evidence>